<dbReference type="EMBL" id="CM037619">
    <property type="protein sequence ID" value="KAH8006556.1"/>
    <property type="molecule type" value="Genomic_DNA"/>
</dbReference>
<evidence type="ECO:0000313" key="2">
    <source>
        <dbReference type="Proteomes" id="UP000827872"/>
    </source>
</evidence>
<organism evidence="1 2">
    <name type="scientific">Sphaerodactylus townsendi</name>
    <dbReference type="NCBI Taxonomy" id="933632"/>
    <lineage>
        <taxon>Eukaryota</taxon>
        <taxon>Metazoa</taxon>
        <taxon>Chordata</taxon>
        <taxon>Craniata</taxon>
        <taxon>Vertebrata</taxon>
        <taxon>Euteleostomi</taxon>
        <taxon>Lepidosauria</taxon>
        <taxon>Squamata</taxon>
        <taxon>Bifurcata</taxon>
        <taxon>Gekkota</taxon>
        <taxon>Sphaerodactylidae</taxon>
        <taxon>Sphaerodactylus</taxon>
    </lineage>
</organism>
<dbReference type="Proteomes" id="UP000827872">
    <property type="component" value="Linkage Group LG06"/>
</dbReference>
<reference evidence="1" key="1">
    <citation type="submission" date="2021-08" db="EMBL/GenBank/DDBJ databases">
        <title>The first chromosome-level gecko genome reveals the dynamic sex chromosomes of Neotropical dwarf geckos (Sphaerodactylidae: Sphaerodactylus).</title>
        <authorList>
            <person name="Pinto B.J."/>
            <person name="Keating S.E."/>
            <person name="Gamble T."/>
        </authorList>
    </citation>
    <scope>NUCLEOTIDE SEQUENCE</scope>
    <source>
        <strain evidence="1">TG3544</strain>
    </source>
</reference>
<accession>A0ACB8FM20</accession>
<comment type="caution">
    <text evidence="1">The sequence shown here is derived from an EMBL/GenBank/DDBJ whole genome shotgun (WGS) entry which is preliminary data.</text>
</comment>
<proteinExistence type="predicted"/>
<name>A0ACB8FM20_9SAUR</name>
<protein>
    <submittedName>
        <fullName evidence="1">Uncharacterized protein</fullName>
    </submittedName>
</protein>
<sequence>MIHAAERSCWIPPLVKSLCTTAEASDGVSADEEAVAGPPGTHSMAEASDMKSGVEEAVAEPSEVQPTQADLEPE</sequence>
<evidence type="ECO:0000313" key="1">
    <source>
        <dbReference type="EMBL" id="KAH8006556.1"/>
    </source>
</evidence>
<gene>
    <name evidence="1" type="ORF">K3G42_008182</name>
</gene>
<keyword evidence="2" id="KW-1185">Reference proteome</keyword>